<feature type="transmembrane region" description="Helical" evidence="1">
    <location>
        <begin position="196"/>
        <end position="218"/>
    </location>
</feature>
<dbReference type="AlphaFoldDB" id="A0AAD7C9N8"/>
<dbReference type="EMBL" id="JARKIE010000412">
    <property type="protein sequence ID" value="KAJ7642876.1"/>
    <property type="molecule type" value="Genomic_DNA"/>
</dbReference>
<evidence type="ECO:0000256" key="1">
    <source>
        <dbReference type="SAM" id="Phobius"/>
    </source>
</evidence>
<protein>
    <submittedName>
        <fullName evidence="2">Uncharacterized protein</fullName>
    </submittedName>
</protein>
<organism evidence="2 3">
    <name type="scientific">Mycena rosella</name>
    <name type="common">Pink bonnet</name>
    <name type="synonym">Agaricus rosellus</name>
    <dbReference type="NCBI Taxonomy" id="1033263"/>
    <lineage>
        <taxon>Eukaryota</taxon>
        <taxon>Fungi</taxon>
        <taxon>Dikarya</taxon>
        <taxon>Basidiomycota</taxon>
        <taxon>Agaricomycotina</taxon>
        <taxon>Agaricomycetes</taxon>
        <taxon>Agaricomycetidae</taxon>
        <taxon>Agaricales</taxon>
        <taxon>Marasmiineae</taxon>
        <taxon>Mycenaceae</taxon>
        <taxon>Mycena</taxon>
    </lineage>
</organism>
<dbReference type="Proteomes" id="UP001221757">
    <property type="component" value="Unassembled WGS sequence"/>
</dbReference>
<reference evidence="2" key="1">
    <citation type="submission" date="2023-03" db="EMBL/GenBank/DDBJ databases">
        <title>Massive genome expansion in bonnet fungi (Mycena s.s.) driven by repeated elements and novel gene families across ecological guilds.</title>
        <authorList>
            <consortium name="Lawrence Berkeley National Laboratory"/>
            <person name="Harder C.B."/>
            <person name="Miyauchi S."/>
            <person name="Viragh M."/>
            <person name="Kuo A."/>
            <person name="Thoen E."/>
            <person name="Andreopoulos B."/>
            <person name="Lu D."/>
            <person name="Skrede I."/>
            <person name="Drula E."/>
            <person name="Henrissat B."/>
            <person name="Morin E."/>
            <person name="Kohler A."/>
            <person name="Barry K."/>
            <person name="LaButti K."/>
            <person name="Morin E."/>
            <person name="Salamov A."/>
            <person name="Lipzen A."/>
            <person name="Mereny Z."/>
            <person name="Hegedus B."/>
            <person name="Baldrian P."/>
            <person name="Stursova M."/>
            <person name="Weitz H."/>
            <person name="Taylor A."/>
            <person name="Grigoriev I.V."/>
            <person name="Nagy L.G."/>
            <person name="Martin F."/>
            <person name="Kauserud H."/>
        </authorList>
    </citation>
    <scope>NUCLEOTIDE SEQUENCE</scope>
    <source>
        <strain evidence="2">CBHHK067</strain>
    </source>
</reference>
<keyword evidence="1" id="KW-1133">Transmembrane helix</keyword>
<gene>
    <name evidence="2" type="ORF">B0H17DRAFT_1148681</name>
</gene>
<evidence type="ECO:0000313" key="2">
    <source>
        <dbReference type="EMBL" id="KAJ7642876.1"/>
    </source>
</evidence>
<keyword evidence="3" id="KW-1185">Reference proteome</keyword>
<keyword evidence="1" id="KW-0472">Membrane</keyword>
<sequence length="279" mass="31505">MLLEKTQRTKFNERTVVLAIIIEISAGFDPKWRASRNAGRGLVLTPKSTPTPETSHLARAQATYASQKRYSPFWRPIDSPLIGVGELKITNHDFACFNDVLRCFSLPRSLAVVITDNWGPSTPHTVIFSVESCTRGVRHRSRRCDSSMPSQYHLWTTSLRLYTSSFLACVIEPSLHKMMMQSLIPDPEMVGLKREFSWSSAVLVVWFHGSVPAAGVWFKRIRFSKYRPVHCILPALFRIVPWNLLPAYATGGHVVQETQQKLTCIQTNALSLGRTDDAC</sequence>
<name>A0AAD7C9N8_MYCRO</name>
<comment type="caution">
    <text evidence="2">The sequence shown here is derived from an EMBL/GenBank/DDBJ whole genome shotgun (WGS) entry which is preliminary data.</text>
</comment>
<keyword evidence="1" id="KW-0812">Transmembrane</keyword>
<evidence type="ECO:0000313" key="3">
    <source>
        <dbReference type="Proteomes" id="UP001221757"/>
    </source>
</evidence>
<accession>A0AAD7C9N8</accession>
<proteinExistence type="predicted"/>